<dbReference type="GO" id="GO:0016787">
    <property type="term" value="F:hydrolase activity"/>
    <property type="evidence" value="ECO:0007669"/>
    <property type="project" value="UniProtKB-KW"/>
</dbReference>
<dbReference type="InterPro" id="IPR029058">
    <property type="entry name" value="AB_hydrolase_fold"/>
</dbReference>
<dbReference type="Pfam" id="PF06500">
    <property type="entry name" value="FrsA-like"/>
    <property type="match status" value="1"/>
</dbReference>
<dbReference type="InterPro" id="IPR010520">
    <property type="entry name" value="FrsA-like"/>
</dbReference>
<name>A0A6J4PUP8_9BURK</name>
<protein>
    <recommendedName>
        <fullName evidence="3">Peptidase S9 prolyl oligopeptidase catalytic domain-containing protein</fullName>
    </recommendedName>
</protein>
<dbReference type="SUPFAM" id="SSF53474">
    <property type="entry name" value="alpha/beta-Hydrolases"/>
    <property type="match status" value="1"/>
</dbReference>
<organism evidence="2">
    <name type="scientific">uncultured Ramlibacter sp</name>
    <dbReference type="NCBI Taxonomy" id="260755"/>
    <lineage>
        <taxon>Bacteria</taxon>
        <taxon>Pseudomonadati</taxon>
        <taxon>Pseudomonadota</taxon>
        <taxon>Betaproteobacteria</taxon>
        <taxon>Burkholderiales</taxon>
        <taxon>Comamonadaceae</taxon>
        <taxon>Ramlibacter</taxon>
        <taxon>environmental samples</taxon>
    </lineage>
</organism>
<dbReference type="EMBL" id="CADCUX010000474">
    <property type="protein sequence ID" value="CAA9424506.1"/>
    <property type="molecule type" value="Genomic_DNA"/>
</dbReference>
<dbReference type="PANTHER" id="PTHR22946:SF12">
    <property type="entry name" value="CONIDIAL PIGMENT BIOSYNTHESIS PROTEIN AYG1 (AFU_ORTHOLOGUE AFUA_2G17550)"/>
    <property type="match status" value="1"/>
</dbReference>
<accession>A0A6J4PUP8</accession>
<dbReference type="InterPro" id="IPR050261">
    <property type="entry name" value="FrsA_esterase"/>
</dbReference>
<dbReference type="Gene3D" id="3.40.50.1820">
    <property type="entry name" value="alpha/beta hydrolase"/>
    <property type="match status" value="1"/>
</dbReference>
<dbReference type="PANTHER" id="PTHR22946">
    <property type="entry name" value="DIENELACTONE HYDROLASE DOMAIN-CONTAINING PROTEIN-RELATED"/>
    <property type="match status" value="1"/>
</dbReference>
<evidence type="ECO:0000256" key="1">
    <source>
        <dbReference type="ARBA" id="ARBA00022801"/>
    </source>
</evidence>
<dbReference type="AlphaFoldDB" id="A0A6J4PUP8"/>
<keyword evidence="1" id="KW-0378">Hydrolase</keyword>
<reference evidence="2" key="1">
    <citation type="submission" date="2020-02" db="EMBL/GenBank/DDBJ databases">
        <authorList>
            <person name="Meier V. D."/>
        </authorList>
    </citation>
    <scope>NUCLEOTIDE SEQUENCE</scope>
    <source>
        <strain evidence="2">AVDCRST_MAG51</strain>
    </source>
</reference>
<sequence length="416" mass="46360">MQQPVDDSDPDGRTRRWREQRWLVDSLIAEHGPEFDQPRSLIFSAPAGFEALAEFQGITPRIRKFADMHREYAAAARRRESKAWAFAVERRDVAARESFFIAAQLWACARWPRLAIDALHREYTARLNECYAQYARLAPHAIEKVDIPFEPAPLPAWLHRPRGEAPAGGWPVVVYLPGMDNNKEQMVAMYGERMLERGVAVLAIDGPGQCEAIVRGIPVTASNHADAALAVLAWLESRPGLDAARIGVRGVSFGSYFCLQWAAALGERCAGVVASYVAHEPALRTLFESASPTFKVRFMMMAGIPDESAFDAFIAQFDPVPWAGRISAPVLIQAGEEDELSPLRFTERVFEAIRSPRELVVYEGHKHVLRGGGAVAAGENPDTQFADWLLDRLQGRPPVTRRRMIRLNGEAVLKPL</sequence>
<evidence type="ECO:0000313" key="2">
    <source>
        <dbReference type="EMBL" id="CAA9424506.1"/>
    </source>
</evidence>
<gene>
    <name evidence="2" type="ORF">AVDCRST_MAG51-2253</name>
</gene>
<proteinExistence type="predicted"/>
<evidence type="ECO:0008006" key="3">
    <source>
        <dbReference type="Google" id="ProtNLM"/>
    </source>
</evidence>